<accession>A0ABV3IMQ8</accession>
<dbReference type="Pfam" id="PF07722">
    <property type="entry name" value="Peptidase_C26"/>
    <property type="match status" value="1"/>
</dbReference>
<dbReference type="Gene3D" id="3.40.50.880">
    <property type="match status" value="1"/>
</dbReference>
<reference evidence="1 2" key="1">
    <citation type="submission" date="2024-06" db="EMBL/GenBank/DDBJ databases">
        <title>The Natural Products Discovery Center: Release of the First 8490 Sequenced Strains for Exploring Actinobacteria Biosynthetic Diversity.</title>
        <authorList>
            <person name="Kalkreuter E."/>
            <person name="Kautsar S.A."/>
            <person name="Yang D."/>
            <person name="Bader C.D."/>
            <person name="Teijaro C.N."/>
            <person name="Fluegel L."/>
            <person name="Davis C.M."/>
            <person name="Simpson J.R."/>
            <person name="Lauterbach L."/>
            <person name="Steele A.D."/>
            <person name="Gui C."/>
            <person name="Meng S."/>
            <person name="Li G."/>
            <person name="Viehrig K."/>
            <person name="Ye F."/>
            <person name="Su P."/>
            <person name="Kiefer A.F."/>
            <person name="Nichols A."/>
            <person name="Cepeda A.J."/>
            <person name="Yan W."/>
            <person name="Fan B."/>
            <person name="Jiang Y."/>
            <person name="Adhikari A."/>
            <person name="Zheng C.-J."/>
            <person name="Schuster L."/>
            <person name="Cowan T.M."/>
            <person name="Smanski M.J."/>
            <person name="Chevrette M.G."/>
            <person name="De Carvalho L.P.S."/>
            <person name="Shen B."/>
        </authorList>
    </citation>
    <scope>NUCLEOTIDE SEQUENCE [LARGE SCALE GENOMIC DNA]</scope>
    <source>
        <strain evidence="1 2">NPDC053791</strain>
    </source>
</reference>
<dbReference type="InterPro" id="IPR044668">
    <property type="entry name" value="PuuD-like"/>
</dbReference>
<dbReference type="EMBL" id="JBFASG010000001">
    <property type="protein sequence ID" value="MEV4921467.1"/>
    <property type="molecule type" value="Genomic_DNA"/>
</dbReference>
<proteinExistence type="predicted"/>
<keyword evidence="1" id="KW-0378">Hydrolase</keyword>
<dbReference type="PANTHER" id="PTHR43235">
    <property type="entry name" value="GLUTAMINE AMIDOTRANSFERASE PB2B2.05-RELATED"/>
    <property type="match status" value="1"/>
</dbReference>
<sequence>MRSVVRPRIGVTSRFRQAIRSHSIHEGYVEQVVRAGGLPLVIPCTEADAEADGDLCASYLAVLDGLLLTGGEDMDPAHCRGTVRQPGYTYHPRRDAFETRLAAAALEARMPTLGICRGAQVLHTVTGNPLIGHIPDVNGGRVAHRTSLTETSRHSVTLAEGSKVARAYGDRAYGGSYEEGAGERTLKVTSYHHQGLGEQTPGGIRWRVTARADDSLAEAIEREADTEGDTQGDAWAVGVLWHPELPADDGPADGTGERTDPLIAAFVAAAGAS</sequence>
<organism evidence="1 2">
    <name type="scientific">Streptomyces roseoverticillatus</name>
    <dbReference type="NCBI Taxonomy" id="66429"/>
    <lineage>
        <taxon>Bacteria</taxon>
        <taxon>Bacillati</taxon>
        <taxon>Actinomycetota</taxon>
        <taxon>Actinomycetes</taxon>
        <taxon>Kitasatosporales</taxon>
        <taxon>Streptomycetaceae</taxon>
        <taxon>Streptomyces</taxon>
    </lineage>
</organism>
<protein>
    <submittedName>
        <fullName evidence="1">Gamma-glutamyl-gamma-aminobutyrate hydrolase family protein</fullName>
    </submittedName>
</protein>
<comment type="caution">
    <text evidence="1">The sequence shown here is derived from an EMBL/GenBank/DDBJ whole genome shotgun (WGS) entry which is preliminary data.</text>
</comment>
<dbReference type="PANTHER" id="PTHR43235:SF1">
    <property type="entry name" value="GLUTAMINE AMIDOTRANSFERASE PB2B2.05-RELATED"/>
    <property type="match status" value="1"/>
</dbReference>
<gene>
    <name evidence="1" type="ORF">AB0L03_01205</name>
</gene>
<evidence type="ECO:0000313" key="2">
    <source>
        <dbReference type="Proteomes" id="UP001552479"/>
    </source>
</evidence>
<dbReference type="PROSITE" id="PS51273">
    <property type="entry name" value="GATASE_TYPE_1"/>
    <property type="match status" value="1"/>
</dbReference>
<name>A0ABV3IMQ8_9ACTN</name>
<dbReference type="GO" id="GO:0016787">
    <property type="term" value="F:hydrolase activity"/>
    <property type="evidence" value="ECO:0007669"/>
    <property type="project" value="UniProtKB-KW"/>
</dbReference>
<dbReference type="Proteomes" id="UP001552479">
    <property type="component" value="Unassembled WGS sequence"/>
</dbReference>
<dbReference type="RefSeq" id="WP_366086349.1">
    <property type="nucleotide sequence ID" value="NZ_JBFASG010000001.1"/>
</dbReference>
<keyword evidence="2" id="KW-1185">Reference proteome</keyword>
<dbReference type="InterPro" id="IPR011697">
    <property type="entry name" value="Peptidase_C26"/>
</dbReference>
<dbReference type="SUPFAM" id="SSF52317">
    <property type="entry name" value="Class I glutamine amidotransferase-like"/>
    <property type="match status" value="1"/>
</dbReference>
<evidence type="ECO:0000313" key="1">
    <source>
        <dbReference type="EMBL" id="MEV4921467.1"/>
    </source>
</evidence>
<dbReference type="InterPro" id="IPR029062">
    <property type="entry name" value="Class_I_gatase-like"/>
</dbReference>